<name>A0ACC2QDZ9_9NEOP</name>
<sequence>MCRAVCVLGLLALCVGITHSWDFAVSLRNHIIFFTNGTISNDVLLFNQNPTALVYDETQDRILYINKQSNDDVICGLYIITRDHKCFTERKGYNIHSFAFDPVTETIFFTETRTNNIYMISLNFSFTGIVYALDNVTPADIVVDSCQGYIYWVNKLINGNRKLLERGRFNSTGREVILKSGYFQIHDLAIDLHTQNLYYFDEFDGFGYINSLDFGAKETSLLELHAPSTILTVSKDYIYFTRSNESEDTVWQLPKSARLHIIHPELVKKMDNVKILGIVANYKLVDQIKGIQGCESLTSLLSKPVVPASVDEQLNITVSKNNSQHSNYSFNDEELPKSR</sequence>
<keyword evidence="2" id="KW-1185">Reference proteome</keyword>
<accession>A0ACC2QDZ9</accession>
<protein>
    <submittedName>
        <fullName evidence="1">Uncharacterized protein</fullName>
    </submittedName>
</protein>
<evidence type="ECO:0000313" key="2">
    <source>
        <dbReference type="Proteomes" id="UP001231649"/>
    </source>
</evidence>
<dbReference type="EMBL" id="CM056797">
    <property type="protein sequence ID" value="KAJ8713098.1"/>
    <property type="molecule type" value="Genomic_DNA"/>
</dbReference>
<evidence type="ECO:0000313" key="1">
    <source>
        <dbReference type="EMBL" id="KAJ8713098.1"/>
    </source>
</evidence>
<organism evidence="1 2">
    <name type="scientific">Mythimna loreyi</name>
    <dbReference type="NCBI Taxonomy" id="667449"/>
    <lineage>
        <taxon>Eukaryota</taxon>
        <taxon>Metazoa</taxon>
        <taxon>Ecdysozoa</taxon>
        <taxon>Arthropoda</taxon>
        <taxon>Hexapoda</taxon>
        <taxon>Insecta</taxon>
        <taxon>Pterygota</taxon>
        <taxon>Neoptera</taxon>
        <taxon>Endopterygota</taxon>
        <taxon>Lepidoptera</taxon>
        <taxon>Glossata</taxon>
        <taxon>Ditrysia</taxon>
        <taxon>Noctuoidea</taxon>
        <taxon>Noctuidae</taxon>
        <taxon>Noctuinae</taxon>
        <taxon>Hadenini</taxon>
        <taxon>Mythimna</taxon>
    </lineage>
</organism>
<dbReference type="Proteomes" id="UP001231649">
    <property type="component" value="Chromosome 21"/>
</dbReference>
<comment type="caution">
    <text evidence="1">The sequence shown here is derived from an EMBL/GenBank/DDBJ whole genome shotgun (WGS) entry which is preliminary data.</text>
</comment>
<reference evidence="1" key="1">
    <citation type="submission" date="2023-03" db="EMBL/GenBank/DDBJ databases">
        <title>Chromosome-level genomes of two armyworms, Mythimna separata and Mythimna loreyi, provide insights into the biosynthesis and reception of sex pheromones.</title>
        <authorList>
            <person name="Zhao H."/>
        </authorList>
    </citation>
    <scope>NUCLEOTIDE SEQUENCE</scope>
    <source>
        <strain evidence="1">BeijingLab</strain>
    </source>
</reference>
<proteinExistence type="predicted"/>
<gene>
    <name evidence="1" type="ORF">PYW08_008402</name>
</gene>